<organism evidence="1 2">
    <name type="scientific">Streptomyces stelliscabiei</name>
    <dbReference type="NCBI Taxonomy" id="146820"/>
    <lineage>
        <taxon>Bacteria</taxon>
        <taxon>Bacillati</taxon>
        <taxon>Actinomycetota</taxon>
        <taxon>Actinomycetes</taxon>
        <taxon>Kitasatosporales</taxon>
        <taxon>Streptomycetaceae</taxon>
        <taxon>Streptomyces</taxon>
    </lineage>
</organism>
<sequence>MSKTHGIGPAELRRLAGLRPKDSVCDADYSSRRRELITERIEIEPLPRPKPREGIEADRAEMQRLYEKEMLSVRAIAARFGLEKRQVGRILRRRGVAMRDGSRSGAKLTEEQVRQIRQSPEQTTPRQLADEYGVSPSLISMIRNRRVWKEI</sequence>
<protein>
    <submittedName>
        <fullName evidence="1">IS30 family transposase</fullName>
    </submittedName>
</protein>
<name>A0A8I0P0A2_9ACTN</name>
<accession>A0A8I0P0A2</accession>
<gene>
    <name evidence="1" type="ORF">H4687_003305</name>
</gene>
<dbReference type="RefSeq" id="WP_159026206.1">
    <property type="nucleotide sequence ID" value="NZ_JADBGF010000001.1"/>
</dbReference>
<dbReference type="AlphaFoldDB" id="A0A8I0P0A2"/>
<dbReference type="GeneID" id="86827880"/>
<dbReference type="Proteomes" id="UP000629287">
    <property type="component" value="Unassembled WGS sequence"/>
</dbReference>
<reference evidence="1 2" key="1">
    <citation type="submission" date="2020-10" db="EMBL/GenBank/DDBJ databases">
        <title>Sequencing the genomes of 1000 actinobacteria strains.</title>
        <authorList>
            <person name="Klenk H.-P."/>
        </authorList>
    </citation>
    <scope>NUCLEOTIDE SEQUENCE [LARGE SCALE GENOMIC DNA]</scope>
    <source>
        <strain evidence="1 2">DSM 41803</strain>
    </source>
</reference>
<proteinExistence type="predicted"/>
<dbReference type="Gene3D" id="1.10.10.60">
    <property type="entry name" value="Homeodomain-like"/>
    <property type="match status" value="1"/>
</dbReference>
<evidence type="ECO:0000313" key="2">
    <source>
        <dbReference type="Proteomes" id="UP000629287"/>
    </source>
</evidence>
<evidence type="ECO:0000313" key="1">
    <source>
        <dbReference type="EMBL" id="MBE1597176.1"/>
    </source>
</evidence>
<keyword evidence="2" id="KW-1185">Reference proteome</keyword>
<comment type="caution">
    <text evidence="1">The sequence shown here is derived from an EMBL/GenBank/DDBJ whole genome shotgun (WGS) entry which is preliminary data.</text>
</comment>
<dbReference type="EMBL" id="JADBGF010000001">
    <property type="protein sequence ID" value="MBE1597176.1"/>
    <property type="molecule type" value="Genomic_DNA"/>
</dbReference>